<accession>A0ABY0FHQ7</accession>
<organism evidence="3 4">
    <name type="scientific">Candidatus Nanogingivalis gingivitcus</name>
    <dbReference type="NCBI Taxonomy" id="2171992"/>
    <lineage>
        <taxon>Bacteria</taxon>
        <taxon>Candidatus Saccharimonadota</taxon>
        <taxon>Candidatus Nanosyncoccalia</taxon>
        <taxon>Candidatus Nanogingivales</taxon>
        <taxon>Candidatus Nanogingivalaceae</taxon>
        <taxon>Candidatus Nanogingivalis</taxon>
    </lineage>
</organism>
<sequence>MIFKKTIGKIKIGDILNGEKTRFRVEGCLVFEEKRLERKDEDDSAYTNTIYRWEEWELVGFNNYDSWLEIDHYTRKVSIYEPIYFMGPIDPVNFRKGDTITLTEKGSEEQKTVYVEEVGEGTIVEIQGKNTFQVFKDEKMAYATLKQDGKLITIEKYNNREYDAYKKREITRKEQKKLFGKVIYDPNWLVIYYIVGILIFYAIITIFLNIFFPSSSSSDSNSSGGGVYTTRGIHGGGGGGVGK</sequence>
<evidence type="ECO:0000313" key="3">
    <source>
        <dbReference type="EMBL" id="RYC72512.1"/>
    </source>
</evidence>
<evidence type="ECO:0000313" key="4">
    <source>
        <dbReference type="Proteomes" id="UP001190925"/>
    </source>
</evidence>
<keyword evidence="1" id="KW-0812">Transmembrane</keyword>
<keyword evidence="1" id="KW-1133">Transmembrane helix</keyword>
<reference evidence="3 4" key="2">
    <citation type="journal article" date="2020" name="Cell Rep.">
        <title>Acquisition and Adaptation of Ultra-small Parasitic Reduced Genome Bacteria to Mammalian Hosts.</title>
        <authorList>
            <person name="McLean J.S."/>
            <person name="Bor B."/>
            <person name="Kerns K.A."/>
            <person name="Liu Q."/>
            <person name="To T.T."/>
            <person name="Solden L."/>
            <person name="Hendrickson E.L."/>
            <person name="Wrighton K."/>
            <person name="Shi W."/>
            <person name="He X."/>
        </authorList>
    </citation>
    <scope>NUCLEOTIDE SEQUENCE [LARGE SCALE GENOMIC DNA]</scope>
    <source>
        <strain evidence="3 4">TM7_CMJM_G6_1_HOT_870</strain>
    </source>
</reference>
<dbReference type="EMBL" id="PRLK01000006">
    <property type="protein sequence ID" value="RYC72512.1"/>
    <property type="molecule type" value="Genomic_DNA"/>
</dbReference>
<dbReference type="Proteomes" id="UP001190925">
    <property type="component" value="Unassembled WGS sequence"/>
</dbReference>
<dbReference type="Pfam" id="PF13785">
    <property type="entry name" value="DUF4178"/>
    <property type="match status" value="1"/>
</dbReference>
<evidence type="ECO:0000259" key="2">
    <source>
        <dbReference type="Pfam" id="PF13785"/>
    </source>
</evidence>
<protein>
    <recommendedName>
        <fullName evidence="2">DUF4178 domain-containing protein</fullName>
    </recommendedName>
</protein>
<name>A0ABY0FHQ7_9BACT</name>
<comment type="caution">
    <text evidence="3">The sequence shown here is derived from an EMBL/GenBank/DDBJ whole genome shotgun (WGS) entry which is preliminary data.</text>
</comment>
<keyword evidence="1" id="KW-0472">Membrane</keyword>
<feature type="domain" description="DUF4178" evidence="2">
    <location>
        <begin position="11"/>
        <end position="168"/>
    </location>
</feature>
<gene>
    <name evidence="3" type="ORF">G6CMJM_00439</name>
</gene>
<feature type="transmembrane region" description="Helical" evidence="1">
    <location>
        <begin position="190"/>
        <end position="212"/>
    </location>
</feature>
<keyword evidence="4" id="KW-1185">Reference proteome</keyword>
<reference evidence="3 4" key="1">
    <citation type="journal article" date="2018" name="bioRxiv">
        <title>Evidence of independent acquisition and adaption of ultra-small bacteria to human hosts across the highly diverse yet reduced genomes of the phylum Saccharibacteria.</title>
        <authorList>
            <person name="McLean J.S."/>
            <person name="Bor B."/>
            <person name="To T.T."/>
            <person name="Liu Q."/>
            <person name="Kearns K.A."/>
            <person name="Solden L.M."/>
            <person name="Wrighton K.C."/>
            <person name="He X."/>
            <person name="Shi W."/>
        </authorList>
    </citation>
    <scope>NUCLEOTIDE SEQUENCE [LARGE SCALE GENOMIC DNA]</scope>
    <source>
        <strain evidence="3 4">TM7_CMJM_G6_1_HOT_870</strain>
    </source>
</reference>
<evidence type="ECO:0000256" key="1">
    <source>
        <dbReference type="SAM" id="Phobius"/>
    </source>
</evidence>
<dbReference type="RefSeq" id="WP_129718840.1">
    <property type="nucleotide sequence ID" value="NZ_PRLK01000006.1"/>
</dbReference>
<proteinExistence type="predicted"/>
<dbReference type="InterPro" id="IPR025235">
    <property type="entry name" value="DUF4178"/>
</dbReference>